<dbReference type="AlphaFoldDB" id="A0AAF1KTT7"/>
<organism evidence="1 2">
    <name type="scientific">Rhizobium tumorigenes</name>
    <dbReference type="NCBI Taxonomy" id="2041385"/>
    <lineage>
        <taxon>Bacteria</taxon>
        <taxon>Pseudomonadati</taxon>
        <taxon>Pseudomonadota</taxon>
        <taxon>Alphaproteobacteria</taxon>
        <taxon>Hyphomicrobiales</taxon>
        <taxon>Rhizobiaceae</taxon>
        <taxon>Rhizobium/Agrobacterium group</taxon>
        <taxon>Rhizobium</taxon>
    </lineage>
</organism>
<gene>
    <name evidence="1" type="ORF">PR017_20580</name>
</gene>
<name>A0AAF1KTT7_9HYPH</name>
<sequence length="125" mass="14495">MGKWFAAQVESRPRTQQELQQIESRLSFPMEIPADELTSRTFSLAMDVGMYLSQVFLKAHSSLRWDQPFGSNKSIDYGQPVLVGFAMRSFNPIRMLVTLSYGIVSKQRDERSVRELYDIWVKMIP</sequence>
<keyword evidence="1" id="KW-0614">Plasmid</keyword>
<accession>A0AAF1KTT7</accession>
<dbReference type="KEGG" id="rtu:PR017_20580"/>
<evidence type="ECO:0000313" key="1">
    <source>
        <dbReference type="EMBL" id="WFR97600.1"/>
    </source>
</evidence>
<dbReference type="RefSeq" id="WP_133255633.1">
    <property type="nucleotide sequence ID" value="NZ_CP117256.1"/>
</dbReference>
<proteinExistence type="predicted"/>
<geneLocation type="plasmid" evidence="1 2">
    <name>pRt1078</name>
</geneLocation>
<keyword evidence="2" id="KW-1185">Reference proteome</keyword>
<reference evidence="2" key="2">
    <citation type="journal article" date="2023" name="MicrobiologyOpen">
        <title>Genomics of the tumorigenes clade of the family Rhizobiaceae and description of Rhizobium rhododendri sp. nov.</title>
        <authorList>
            <person name="Kuzmanovic N."/>
            <person name="diCenzo G.C."/>
            <person name="Bunk B."/>
            <person name="Sproeer C."/>
            <person name="Fruehling A."/>
            <person name="Neumann-Schaal M."/>
            <person name="Overmann J."/>
            <person name="Smalla K."/>
        </authorList>
    </citation>
    <scope>NUCLEOTIDE SEQUENCE [LARGE SCALE GENOMIC DNA]</scope>
    <source>
        <strain evidence="2">1078</strain>
        <plasmid evidence="2">pRt1078</plasmid>
    </source>
</reference>
<protein>
    <submittedName>
        <fullName evidence="1">Uncharacterized protein</fullName>
    </submittedName>
</protein>
<dbReference type="Proteomes" id="UP000249499">
    <property type="component" value="Plasmid pRt1078"/>
</dbReference>
<evidence type="ECO:0000313" key="2">
    <source>
        <dbReference type="Proteomes" id="UP000249499"/>
    </source>
</evidence>
<reference evidence="1 2" key="1">
    <citation type="journal article" date="2018" name="Sci. Rep.">
        <title>Rhizobium tumorigenes sp. nov., a novel plant tumorigenic bacterium isolated from cane gall tumors on thornless blackberry.</title>
        <authorList>
            <person name="Kuzmanovi N."/>
            <person name="Smalla K."/>
            <person name="Gronow S."/>
            <person name="PuBawska J."/>
        </authorList>
    </citation>
    <scope>NUCLEOTIDE SEQUENCE [LARGE SCALE GENOMIC DNA]</scope>
    <source>
        <strain evidence="1 2">1078</strain>
    </source>
</reference>
<dbReference type="EMBL" id="CP117256">
    <property type="protein sequence ID" value="WFR97600.1"/>
    <property type="molecule type" value="Genomic_DNA"/>
</dbReference>